<keyword evidence="5" id="KW-0325">Glycoprotein</keyword>
<reference evidence="8" key="1">
    <citation type="journal article" date="2016" name="Sci. Rep.">
        <title>Molecular characterization of firefly nuptial gifts: a multi-omics approach sheds light on postcopulatory sexual selection.</title>
        <authorList>
            <person name="Al-Wathiqui N."/>
            <person name="Fallon T.R."/>
            <person name="South A."/>
            <person name="Weng J.K."/>
            <person name="Lewis S.M."/>
        </authorList>
    </citation>
    <scope>NUCLEOTIDE SEQUENCE</scope>
</reference>
<keyword evidence="4 6" id="KW-0472">Membrane</keyword>
<dbReference type="SUPFAM" id="SSF103473">
    <property type="entry name" value="MFS general substrate transporter"/>
    <property type="match status" value="1"/>
</dbReference>
<dbReference type="GO" id="GO:0022857">
    <property type="term" value="F:transmembrane transporter activity"/>
    <property type="evidence" value="ECO:0007669"/>
    <property type="project" value="InterPro"/>
</dbReference>
<feature type="transmembrane region" description="Helical" evidence="6">
    <location>
        <begin position="165"/>
        <end position="186"/>
    </location>
</feature>
<feature type="transmembrane region" description="Helical" evidence="6">
    <location>
        <begin position="225"/>
        <end position="243"/>
    </location>
</feature>
<dbReference type="InParanoid" id="A0A1Y1L000"/>
<feature type="transmembrane region" description="Helical" evidence="6">
    <location>
        <begin position="110"/>
        <end position="131"/>
    </location>
</feature>
<dbReference type="Gene3D" id="1.20.1250.20">
    <property type="entry name" value="MFS general substrate transporter like domains"/>
    <property type="match status" value="1"/>
</dbReference>
<feature type="transmembrane region" description="Helical" evidence="6">
    <location>
        <begin position="359"/>
        <end position="379"/>
    </location>
</feature>
<reference evidence="9 10" key="2">
    <citation type="journal article" date="2018" name="Elife">
        <title>Firefly genomes illuminate parallel origins of bioluminescence in beetles.</title>
        <authorList>
            <person name="Fallon T.R."/>
            <person name="Lower S.E."/>
            <person name="Chang C.H."/>
            <person name="Bessho-Uehara M."/>
            <person name="Martin G.J."/>
            <person name="Bewick A.J."/>
            <person name="Behringer M."/>
            <person name="Debat H.J."/>
            <person name="Wong I."/>
            <person name="Day J.C."/>
            <person name="Suvorov A."/>
            <person name="Silva C.J."/>
            <person name="Stanger-Hall K.F."/>
            <person name="Hall D.W."/>
            <person name="Schmitz R.J."/>
            <person name="Nelson D.R."/>
            <person name="Lewis S.M."/>
            <person name="Shigenobu S."/>
            <person name="Bybee S.M."/>
            <person name="Larracuente A.M."/>
            <person name="Oba Y."/>
            <person name="Weng J.K."/>
        </authorList>
    </citation>
    <scope>NUCLEOTIDE SEQUENCE [LARGE SCALE GENOMIC DNA]</scope>
    <source>
        <strain evidence="9">1611_PpyrPB1</strain>
        <tissue evidence="9">Whole body</tissue>
    </source>
</reference>
<dbReference type="EMBL" id="GEZM01068356">
    <property type="protein sequence ID" value="JAV66972.1"/>
    <property type="molecule type" value="Transcribed_RNA"/>
</dbReference>
<evidence type="ECO:0000256" key="4">
    <source>
        <dbReference type="ARBA" id="ARBA00023136"/>
    </source>
</evidence>
<dbReference type="AlphaFoldDB" id="A0A1Y1L000"/>
<dbReference type="PANTHER" id="PTHR48021">
    <property type="match status" value="1"/>
</dbReference>
<dbReference type="InterPro" id="IPR050549">
    <property type="entry name" value="MFS_Trehalose_Transporter"/>
</dbReference>
<protein>
    <recommendedName>
        <fullName evidence="7">Major facilitator superfamily (MFS) profile domain-containing protein</fullName>
    </recommendedName>
</protein>
<evidence type="ECO:0000256" key="3">
    <source>
        <dbReference type="ARBA" id="ARBA00022989"/>
    </source>
</evidence>
<dbReference type="PANTHER" id="PTHR48021:SF24">
    <property type="entry name" value="MAJOR FACILITATOR SUPERFAMILY (MFS) PROFILE DOMAIN-CONTAINING PROTEIN"/>
    <property type="match status" value="1"/>
</dbReference>
<gene>
    <name evidence="9" type="ORF">PPYR_12857</name>
</gene>
<reference evidence="9" key="3">
    <citation type="submission" date="2019-08" db="EMBL/GenBank/DDBJ databases">
        <authorList>
            <consortium name="Photinus pyralis genome working group"/>
            <person name="Fallon T.R."/>
            <person name="Sander Lower S.E."/>
            <person name="Weng J.-K."/>
        </authorList>
    </citation>
    <scope>NUCLEOTIDE SEQUENCE</scope>
    <source>
        <strain evidence="9">1611_PpyrPB1</strain>
        <tissue evidence="9">Whole body</tissue>
    </source>
</reference>
<feature type="transmembrane region" description="Helical" evidence="6">
    <location>
        <begin position="198"/>
        <end position="219"/>
    </location>
</feature>
<dbReference type="InterPro" id="IPR020846">
    <property type="entry name" value="MFS_dom"/>
</dbReference>
<accession>A0A1Y1L000</accession>
<name>A0A1Y1L000_PHOPY</name>
<feature type="domain" description="Major facilitator superfamily (MFS) profile" evidence="7">
    <location>
        <begin position="61"/>
        <end position="511"/>
    </location>
</feature>
<organism evidence="8">
    <name type="scientific">Photinus pyralis</name>
    <name type="common">Common eastern firefly</name>
    <name type="synonym">Lampyris pyralis</name>
    <dbReference type="NCBI Taxonomy" id="7054"/>
    <lineage>
        <taxon>Eukaryota</taxon>
        <taxon>Metazoa</taxon>
        <taxon>Ecdysozoa</taxon>
        <taxon>Arthropoda</taxon>
        <taxon>Hexapoda</taxon>
        <taxon>Insecta</taxon>
        <taxon>Pterygota</taxon>
        <taxon>Neoptera</taxon>
        <taxon>Endopterygota</taxon>
        <taxon>Coleoptera</taxon>
        <taxon>Polyphaga</taxon>
        <taxon>Elateriformia</taxon>
        <taxon>Elateroidea</taxon>
        <taxon>Lampyridae</taxon>
        <taxon>Lampyrinae</taxon>
        <taxon>Photinus</taxon>
    </lineage>
</organism>
<dbReference type="PROSITE" id="PS50850">
    <property type="entry name" value="MFS"/>
    <property type="match status" value="1"/>
</dbReference>
<keyword evidence="3 6" id="KW-1133">Transmembrane helix</keyword>
<dbReference type="InterPro" id="IPR005828">
    <property type="entry name" value="MFS_sugar_transport-like"/>
</dbReference>
<evidence type="ECO:0000313" key="10">
    <source>
        <dbReference type="Proteomes" id="UP000327044"/>
    </source>
</evidence>
<feature type="transmembrane region" description="Helical" evidence="6">
    <location>
        <begin position="422"/>
        <end position="443"/>
    </location>
</feature>
<evidence type="ECO:0000256" key="1">
    <source>
        <dbReference type="ARBA" id="ARBA00004141"/>
    </source>
</evidence>
<dbReference type="Proteomes" id="UP000327044">
    <property type="component" value="Unassembled WGS sequence"/>
</dbReference>
<feature type="transmembrane region" description="Helical" evidence="6">
    <location>
        <begin position="323"/>
        <end position="347"/>
    </location>
</feature>
<dbReference type="Pfam" id="PF00083">
    <property type="entry name" value="Sugar_tr"/>
    <property type="match status" value="1"/>
</dbReference>
<feature type="transmembrane region" description="Helical" evidence="6">
    <location>
        <begin position="455"/>
        <end position="476"/>
    </location>
</feature>
<dbReference type="EMBL" id="VVIM01000009">
    <property type="protein sequence ID" value="KAB0793237.1"/>
    <property type="molecule type" value="Genomic_DNA"/>
</dbReference>
<evidence type="ECO:0000313" key="8">
    <source>
        <dbReference type="EMBL" id="JAV66972.1"/>
    </source>
</evidence>
<evidence type="ECO:0000313" key="9">
    <source>
        <dbReference type="EMBL" id="KAB0793237.1"/>
    </source>
</evidence>
<feature type="transmembrane region" description="Helical" evidence="6">
    <location>
        <begin position="488"/>
        <end position="507"/>
    </location>
</feature>
<dbReference type="GO" id="GO:0016020">
    <property type="term" value="C:membrane"/>
    <property type="evidence" value="ECO:0007669"/>
    <property type="project" value="UniProtKB-SubCell"/>
</dbReference>
<dbReference type="InterPro" id="IPR036259">
    <property type="entry name" value="MFS_trans_sf"/>
</dbReference>
<feature type="transmembrane region" description="Helical" evidence="6">
    <location>
        <begin position="138"/>
        <end position="159"/>
    </location>
</feature>
<sequence>MAKFDPMDVLSASCHTLNILENEKAIIEQKRQEDRFKEIIQSCQSLSHYEGKKFKTLLPQILAAILSATFNIVYGVSLAYSAILIPQLNETQYSSNATDDSILRVTESDFSWIASVLVVIAPFGSIAGGFMMDAIGRLRLIFLAAIPSVLGWLLIATATNVPMMIVGRLLTGIASTWGASPAMVYITEIARADMRGSLISVAPAFCSLGMVLAYLKGWFIDWRTIAWICVGYSIIPAVAVLFIPESPPWLVSKGKLKKAKRGLDWINRFQPQPLEKVETFSDMQLASLQKEHLLKMQERAQITKRSLRDKARMFCEPTAYKPLLILTGLFVFQQFSGTYITLFYAVSFFEEVGTEINPFLASIYLGMVRFGMSMVNTWLMKRFPRRTLLTVSALGMAACMGVSGLFTRWIHDGTTTHTWVPVLMLVIYVITSMIGLLSIPWTIIAELFPLAIRGIAHSIVYSLANLIMFAAIQCYFDLEKLLGGSSGVQFFFGIVSLGGLVYSYVFLPETHRMKLSDIEKYFLKHTTYLSLSSEKKKRMQQVQRRPIVRNKSKGELKTIHEQSEKMIVREDV</sequence>
<evidence type="ECO:0000256" key="6">
    <source>
        <dbReference type="SAM" id="Phobius"/>
    </source>
</evidence>
<evidence type="ECO:0000256" key="5">
    <source>
        <dbReference type="ARBA" id="ARBA00023180"/>
    </source>
</evidence>
<dbReference type="PRINTS" id="PR00171">
    <property type="entry name" value="SUGRTRNSPORT"/>
</dbReference>
<evidence type="ECO:0000259" key="7">
    <source>
        <dbReference type="PROSITE" id="PS50850"/>
    </source>
</evidence>
<dbReference type="FunFam" id="1.20.1250.20:FF:000249">
    <property type="entry name" value="facilitated trehalose transporter Tret1"/>
    <property type="match status" value="1"/>
</dbReference>
<keyword evidence="2 6" id="KW-0812">Transmembrane</keyword>
<feature type="transmembrane region" description="Helical" evidence="6">
    <location>
        <begin position="61"/>
        <end position="85"/>
    </location>
</feature>
<dbReference type="InterPro" id="IPR003663">
    <property type="entry name" value="Sugar/inositol_transpt"/>
</dbReference>
<comment type="subcellular location">
    <subcellularLocation>
        <location evidence="1">Membrane</location>
        <topology evidence="1">Multi-pass membrane protein</topology>
    </subcellularLocation>
</comment>
<keyword evidence="10" id="KW-1185">Reference proteome</keyword>
<feature type="transmembrane region" description="Helical" evidence="6">
    <location>
        <begin position="391"/>
        <end position="410"/>
    </location>
</feature>
<proteinExistence type="predicted"/>
<evidence type="ECO:0000256" key="2">
    <source>
        <dbReference type="ARBA" id="ARBA00022692"/>
    </source>
</evidence>